<feature type="domain" description="Lipocalin/cytosolic fatty-acid binding" evidence="4">
    <location>
        <begin position="27"/>
        <end position="87"/>
    </location>
</feature>
<name>A0A5E4B3C1_MARMO</name>
<sequence>MFLISVEERQEGRASSNSQGTFPLQVTGEWRTILMGADNLEKISEDADMRVRFRHLECIDACEKLAVTFYVKSNGECHKFSVVATKGPHDVYEVECEYLL</sequence>
<proteinExistence type="predicted"/>
<dbReference type="Pfam" id="PF00061">
    <property type="entry name" value="Lipocalin"/>
    <property type="match status" value="1"/>
</dbReference>
<evidence type="ECO:0000313" key="7">
    <source>
        <dbReference type="Proteomes" id="UP000335636"/>
    </source>
</evidence>
<dbReference type="InterPro" id="IPR012674">
    <property type="entry name" value="Calycin"/>
</dbReference>
<evidence type="ECO:0000313" key="6">
    <source>
        <dbReference type="EMBL" id="VTJ63905.1"/>
    </source>
</evidence>
<dbReference type="Gene3D" id="2.40.128.20">
    <property type="match status" value="1"/>
</dbReference>
<dbReference type="GO" id="GO:0005576">
    <property type="term" value="C:extracellular region"/>
    <property type="evidence" value="ECO:0007669"/>
    <property type="project" value="UniProtKB-SubCell"/>
</dbReference>
<reference evidence="6 7" key="1">
    <citation type="submission" date="2019-04" db="EMBL/GenBank/DDBJ databases">
        <authorList>
            <person name="Alioto T."/>
            <person name="Alioto T."/>
        </authorList>
    </citation>
    <scope>NUCLEOTIDE SEQUENCE [LARGE SCALE GENOMIC DNA]</scope>
</reference>
<evidence type="ECO:0000313" key="5">
    <source>
        <dbReference type="EMBL" id="KAF7461952.1"/>
    </source>
</evidence>
<feature type="compositionally biased region" description="Basic and acidic residues" evidence="3">
    <location>
        <begin position="1"/>
        <end position="12"/>
    </location>
</feature>
<accession>A0A5E4B3C1</accession>
<dbReference type="PRINTS" id="PR01173">
    <property type="entry name" value="ODORANTBNDNG"/>
</dbReference>
<protein>
    <recommendedName>
        <fullName evidence="4">Lipocalin/cytosolic fatty-acid binding domain-containing protein</fullName>
    </recommendedName>
</protein>
<dbReference type="InterPro" id="IPR002448">
    <property type="entry name" value="OBP-like"/>
</dbReference>
<dbReference type="EMBL" id="WJEC01008479">
    <property type="protein sequence ID" value="KAF7461952.1"/>
    <property type="molecule type" value="Genomic_DNA"/>
</dbReference>
<dbReference type="EMBL" id="CABDUW010000245">
    <property type="protein sequence ID" value="VTJ63905.1"/>
    <property type="molecule type" value="Genomic_DNA"/>
</dbReference>
<feature type="region of interest" description="Disordered" evidence="3">
    <location>
        <begin position="1"/>
        <end position="20"/>
    </location>
</feature>
<dbReference type="AlphaFoldDB" id="A0A5E4B3C1"/>
<dbReference type="InterPro" id="IPR000566">
    <property type="entry name" value="Lipocln_cytosolic_FA-bd_dom"/>
</dbReference>
<comment type="subcellular location">
    <subcellularLocation>
        <location evidence="1">Secreted</location>
    </subcellularLocation>
</comment>
<keyword evidence="2" id="KW-0964">Secreted</keyword>
<dbReference type="Proteomes" id="UP000335636">
    <property type="component" value="Unassembled WGS sequence"/>
</dbReference>
<organism evidence="6 7">
    <name type="scientific">Marmota monax</name>
    <name type="common">Woodchuck</name>
    <dbReference type="NCBI Taxonomy" id="9995"/>
    <lineage>
        <taxon>Eukaryota</taxon>
        <taxon>Metazoa</taxon>
        <taxon>Chordata</taxon>
        <taxon>Craniata</taxon>
        <taxon>Vertebrata</taxon>
        <taxon>Euteleostomi</taxon>
        <taxon>Mammalia</taxon>
        <taxon>Eutheria</taxon>
        <taxon>Euarchontoglires</taxon>
        <taxon>Glires</taxon>
        <taxon>Rodentia</taxon>
        <taxon>Sciuromorpha</taxon>
        <taxon>Sciuridae</taxon>
        <taxon>Xerinae</taxon>
        <taxon>Marmotini</taxon>
        <taxon>Marmota</taxon>
    </lineage>
</organism>
<evidence type="ECO:0000256" key="2">
    <source>
        <dbReference type="ARBA" id="ARBA00022525"/>
    </source>
</evidence>
<evidence type="ECO:0000259" key="4">
    <source>
        <dbReference type="Pfam" id="PF00061"/>
    </source>
</evidence>
<dbReference type="SUPFAM" id="SSF50814">
    <property type="entry name" value="Lipocalins"/>
    <property type="match status" value="1"/>
</dbReference>
<dbReference type="Proteomes" id="UP000662637">
    <property type="component" value="Unassembled WGS sequence"/>
</dbReference>
<evidence type="ECO:0000256" key="1">
    <source>
        <dbReference type="ARBA" id="ARBA00004613"/>
    </source>
</evidence>
<keyword evidence="7" id="KW-1185">Reference proteome</keyword>
<gene>
    <name evidence="5" type="ORF">GHT09_013399</name>
    <name evidence="6" type="ORF">MONAX_5E032534</name>
</gene>
<evidence type="ECO:0000256" key="3">
    <source>
        <dbReference type="SAM" id="MobiDB-lite"/>
    </source>
</evidence>
<reference evidence="5" key="2">
    <citation type="submission" date="2020-08" db="EMBL/GenBank/DDBJ databases">
        <authorList>
            <person name="Shumante A."/>
            <person name="Zimin A.V."/>
            <person name="Puiu D."/>
            <person name="Salzberg S.L."/>
        </authorList>
    </citation>
    <scope>NUCLEOTIDE SEQUENCE</scope>
    <source>
        <strain evidence="5">WC2-LM</strain>
        <tissue evidence="5">Liver</tissue>
    </source>
</reference>